<evidence type="ECO:0000256" key="2">
    <source>
        <dbReference type="PROSITE-ProRule" id="PRU00023"/>
    </source>
</evidence>
<feature type="compositionally biased region" description="Low complexity" evidence="3">
    <location>
        <begin position="49"/>
        <end position="66"/>
    </location>
</feature>
<dbReference type="SUPFAM" id="SSF48403">
    <property type="entry name" value="Ankyrin repeat"/>
    <property type="match status" value="1"/>
</dbReference>
<feature type="domain" description="Nephrocystin 3-like N-terminal" evidence="4">
    <location>
        <begin position="478"/>
        <end position="654"/>
    </location>
</feature>
<feature type="repeat" description="ANK" evidence="2">
    <location>
        <begin position="1351"/>
        <end position="1383"/>
    </location>
</feature>
<dbReference type="SUPFAM" id="SSF53167">
    <property type="entry name" value="Purine and uridine phosphorylases"/>
    <property type="match status" value="1"/>
</dbReference>
<keyword evidence="6" id="KW-1185">Reference proteome</keyword>
<dbReference type="InterPro" id="IPR055530">
    <property type="entry name" value="DUF7104"/>
</dbReference>
<evidence type="ECO:0000256" key="3">
    <source>
        <dbReference type="SAM" id="MobiDB-lite"/>
    </source>
</evidence>
<dbReference type="InterPro" id="IPR035994">
    <property type="entry name" value="Nucleoside_phosphorylase_sf"/>
</dbReference>
<evidence type="ECO:0000313" key="6">
    <source>
        <dbReference type="Proteomes" id="UP000053095"/>
    </source>
</evidence>
<dbReference type="PROSITE" id="PS50088">
    <property type="entry name" value="ANK_REPEAT"/>
    <property type="match status" value="2"/>
</dbReference>
<feature type="repeat" description="ANK" evidence="2">
    <location>
        <begin position="1317"/>
        <end position="1342"/>
    </location>
</feature>
<evidence type="ECO:0000259" key="4">
    <source>
        <dbReference type="Pfam" id="PF24883"/>
    </source>
</evidence>
<feature type="compositionally biased region" description="Basic and acidic residues" evidence="3">
    <location>
        <begin position="73"/>
        <end position="83"/>
    </location>
</feature>
<evidence type="ECO:0000313" key="5">
    <source>
        <dbReference type="EMBL" id="GAM42278.1"/>
    </source>
</evidence>
<dbReference type="GO" id="GO:0009116">
    <property type="term" value="P:nucleoside metabolic process"/>
    <property type="evidence" value="ECO:0007669"/>
    <property type="project" value="InterPro"/>
</dbReference>
<organism evidence="5 6">
    <name type="scientific">Talaromyces pinophilus</name>
    <name type="common">Penicillium pinophilum</name>
    <dbReference type="NCBI Taxonomy" id="128442"/>
    <lineage>
        <taxon>Eukaryota</taxon>
        <taxon>Fungi</taxon>
        <taxon>Dikarya</taxon>
        <taxon>Ascomycota</taxon>
        <taxon>Pezizomycotina</taxon>
        <taxon>Eurotiomycetes</taxon>
        <taxon>Eurotiomycetidae</taxon>
        <taxon>Eurotiales</taxon>
        <taxon>Trichocomaceae</taxon>
        <taxon>Talaromyces</taxon>
        <taxon>Talaromyces sect. Talaromyces</taxon>
    </lineage>
</organism>
<dbReference type="Pfam" id="PF23397">
    <property type="entry name" value="DUF7104"/>
    <property type="match status" value="8"/>
</dbReference>
<dbReference type="Gene3D" id="1.20.5.340">
    <property type="match status" value="4"/>
</dbReference>
<dbReference type="Pfam" id="PF12796">
    <property type="entry name" value="Ank_2"/>
    <property type="match status" value="1"/>
</dbReference>
<feature type="region of interest" description="Disordered" evidence="3">
    <location>
        <begin position="38"/>
        <end position="97"/>
    </location>
</feature>
<dbReference type="InterPro" id="IPR027417">
    <property type="entry name" value="P-loop_NTPase"/>
</dbReference>
<dbReference type="SUPFAM" id="SSF52540">
    <property type="entry name" value="P-loop containing nucleoside triphosphate hydrolases"/>
    <property type="match status" value="1"/>
</dbReference>
<dbReference type="Pfam" id="PF24883">
    <property type="entry name" value="NPHP3_N"/>
    <property type="match status" value="1"/>
</dbReference>
<dbReference type="InterPro" id="IPR036770">
    <property type="entry name" value="Ankyrin_rpt-contain_sf"/>
</dbReference>
<keyword evidence="1" id="KW-0677">Repeat</keyword>
<dbReference type="PANTHER" id="PTHR10039:SF14">
    <property type="entry name" value="NACHT DOMAIN-CONTAINING PROTEIN"/>
    <property type="match status" value="1"/>
</dbReference>
<dbReference type="EMBL" id="DF933840">
    <property type="protein sequence ID" value="GAM42278.1"/>
    <property type="molecule type" value="Genomic_DNA"/>
</dbReference>
<proteinExistence type="predicted"/>
<dbReference type="Gene3D" id="3.40.50.1580">
    <property type="entry name" value="Nucleoside phosphorylase domain"/>
    <property type="match status" value="1"/>
</dbReference>
<accession>A0A478EBN9</accession>
<dbReference type="Gene3D" id="1.25.40.20">
    <property type="entry name" value="Ankyrin repeat-containing domain"/>
    <property type="match status" value="1"/>
</dbReference>
<dbReference type="InterPro" id="IPR002110">
    <property type="entry name" value="Ankyrin_rpt"/>
</dbReference>
<dbReference type="Gene3D" id="3.40.50.300">
    <property type="entry name" value="P-loop containing nucleotide triphosphate hydrolases"/>
    <property type="match status" value="1"/>
</dbReference>
<dbReference type="PROSITE" id="PS50297">
    <property type="entry name" value="ANK_REP_REGION"/>
    <property type="match status" value="1"/>
</dbReference>
<dbReference type="GO" id="GO:0003824">
    <property type="term" value="F:catalytic activity"/>
    <property type="evidence" value="ECO:0007669"/>
    <property type="project" value="InterPro"/>
</dbReference>
<gene>
    <name evidence="5" type="ORF">TCE0_044f16098</name>
</gene>
<dbReference type="PANTHER" id="PTHR10039">
    <property type="entry name" value="AMELOGENIN"/>
    <property type="match status" value="1"/>
</dbReference>
<keyword evidence="2" id="KW-0040">ANK repeat</keyword>
<protein>
    <recommendedName>
        <fullName evidence="4">Nephrocystin 3-like N-terminal domain-containing protein</fullName>
    </recommendedName>
</protein>
<evidence type="ECO:0000256" key="1">
    <source>
        <dbReference type="ARBA" id="ARBA00022737"/>
    </source>
</evidence>
<dbReference type="InterPro" id="IPR056884">
    <property type="entry name" value="NPHP3-like_N"/>
</dbReference>
<name>A0A478EBN9_TALPI</name>
<reference evidence="6" key="1">
    <citation type="journal article" date="2015" name="Genome Announc.">
        <title>Draft genome sequence of Talaromyces cellulolyticus strain Y-94, a source of lignocellulosic biomass-degrading enzymes.</title>
        <authorList>
            <person name="Fujii T."/>
            <person name="Koike H."/>
            <person name="Sawayama S."/>
            <person name="Yano S."/>
            <person name="Inoue H."/>
        </authorList>
    </citation>
    <scope>NUCLEOTIDE SEQUENCE [LARGE SCALE GENOMIC DNA]</scope>
    <source>
        <strain evidence="6">Y-94</strain>
    </source>
</reference>
<sequence>MVSNSTTYPATLPLIGLSAWTQNDPICDHYMSEQEMEDHARCDQVSDDAAAAAAYPTPSDSYTPSPANYTTETRTRGSLDERSPPAMEDPLESPPIGFREPDVSDISHNEDPMVVSDLYVLSETQDIRLDLLRTSASERLFNHIMAQLDPAVYTVAWIAPLEIEARAALHMLDHQHDGRFPLSRGDDYVFRAGDIYGHNVIIATLPAGQEYGSGSAAALASQVKKFFPNLWFGLLVGVAAGLPNLSRDPPTDIRLGDVLVGLGQGESAGLIAYDLGKETGDFQLIRGGRVLAATETVVRSAIGSIKLHQPDDAKRILQYYESIKHKAHANGTFVDPGQGRDQLYHFGDDGSRSVIEREERCEDQRTRVWYGSIGSGEKLMKNARKRNELRDMYDLIGLEMEAAGTMNRIAVGVIRGVCDYGDQMKNKEWQPYASAMAASYAKAVLHEIPPKSISIELVASKKEDRNALKLKKGDRTPGTCDWIFDTQEFKTWLSQIEGNPPFQPNVLWLHGLPGIGKSTMAIALTEELPRRYLSSNHGTLAYFFCDSNSEKQNTATSILRTLIYQFIKQHPTLLKFLEPKYEEQKDVLLKSFVALWSIFLDIAKDDATGQKYVIIDAIDECNPESREIFLKQLNQTFQYHGSDLYNLHVLIISRPYQEIEEELQTFNNKDLRSFDKASHDVNKFIQQKVDHLTAKKRYTPKIAANISQILTDKAEGTFLWIGIACEELSRVPSNKAVKLLQSLPRGLHSVYEKLLEMALRQDDTDEEIIMRILSFVAVSQRPLSLLELSAACQLHQDQDEAERLAFTRDDVQLCRLMVVMQDDKVSLLHKSIKDFLTNGKHQYVIDELAVHCDFAYQCVDYVNCRLNVARKQDIRTSNDTFLKYSVQYWPYHAQLAKEKFEVVGSQKSFFGLNSECRRRWVEEYNRQRYFSEHIDEDSSIFHIAARWNLLAVMKHVVATEQCSLHGMESENNEWSLKIIENGFVTTDGVTPLEEGARFGTAAIIKFLLQLDNGHTEIKHRVILAAAGNNGNGKEVMTLLLDQRGDQVTITEEVVKAAAGNWGNGKEMMTLLLNQCGDQVTITEEVVKAAAGNWGNGKEVMTLLLNQRGDQVTITEDVVKAAARNSRNGKKVMTLLLNQHGDQVTITEEIVSTIAKSFDKQVMTLLLDQRGDQVTITEEIRGDEVTITEDVLKAAAENWGNGKEVMTLLLNQRGDQVTITEEVVKAAAGNELQSYKILAFLHQRFSTLSTLITDDVLYAAASCGQDGTLKYISQALNIPVADSLYRIAQFYNAAKGGNTGIVGRLLTQGIHPDTKNPSGQTPLWKAADRGHQEIVHILLQTGSVNVDSPSIVGQSPIFPAAAKGFTVIVRLLLEARANTKLVDKYGATVYSLAKKNGHFAVIKLLEDY</sequence>
<dbReference type="SMART" id="SM00248">
    <property type="entry name" value="ANK"/>
    <property type="match status" value="4"/>
</dbReference>
<dbReference type="Proteomes" id="UP000053095">
    <property type="component" value="Unassembled WGS sequence"/>
</dbReference>